<feature type="region of interest" description="Disordered" evidence="1">
    <location>
        <begin position="1"/>
        <end position="49"/>
    </location>
</feature>
<dbReference type="SUPFAM" id="SSF54928">
    <property type="entry name" value="RNA-binding domain, RBD"/>
    <property type="match status" value="1"/>
</dbReference>
<organism evidence="3 4">
    <name type="scientific">Prorocentrum cordatum</name>
    <dbReference type="NCBI Taxonomy" id="2364126"/>
    <lineage>
        <taxon>Eukaryota</taxon>
        <taxon>Sar</taxon>
        <taxon>Alveolata</taxon>
        <taxon>Dinophyceae</taxon>
        <taxon>Prorocentrales</taxon>
        <taxon>Prorocentraceae</taxon>
        <taxon>Prorocentrum</taxon>
    </lineage>
</organism>
<accession>A0ABN9VYN4</accession>
<sequence length="231" mass="25139">QGGRGLRRRGRRSCAQHPHAPGTGQDAGAWAPRRRRHRAHAAQHQGGSVRAAAPALAAALAGRAGGGGPRRPGARAGGTTVMMRNLPPCYTRQRLIDLLALHGFSQHCDFLYLPVNFELSQNVGYAFLNLSGHAHVERFFRVFEGFREWGVDSQQVCTVCWSETKGQKANIERYRNSPVMRDEVPDEFKPTLLVGGRPVALPPPTRHLKGLRSRKGQKLAGAGAASAVAFQ</sequence>
<evidence type="ECO:0000259" key="2">
    <source>
        <dbReference type="Pfam" id="PF04059"/>
    </source>
</evidence>
<feature type="domain" description="Mei2-like C-terminal RNA recognition motif" evidence="2">
    <location>
        <begin position="79"/>
        <end position="174"/>
    </location>
</feature>
<dbReference type="Pfam" id="PF04059">
    <property type="entry name" value="RRM_2"/>
    <property type="match status" value="1"/>
</dbReference>
<evidence type="ECO:0000313" key="4">
    <source>
        <dbReference type="Proteomes" id="UP001189429"/>
    </source>
</evidence>
<feature type="non-terminal residue" evidence="3">
    <location>
        <position position="1"/>
    </location>
</feature>
<dbReference type="EMBL" id="CAUYUJ010017762">
    <property type="protein sequence ID" value="CAK0877665.1"/>
    <property type="molecule type" value="Genomic_DNA"/>
</dbReference>
<reference evidence="3" key="1">
    <citation type="submission" date="2023-10" db="EMBL/GenBank/DDBJ databases">
        <authorList>
            <person name="Chen Y."/>
            <person name="Shah S."/>
            <person name="Dougan E. K."/>
            <person name="Thang M."/>
            <person name="Chan C."/>
        </authorList>
    </citation>
    <scope>NUCLEOTIDE SEQUENCE [LARGE SCALE GENOMIC DNA]</scope>
</reference>
<evidence type="ECO:0000256" key="1">
    <source>
        <dbReference type="SAM" id="MobiDB-lite"/>
    </source>
</evidence>
<feature type="compositionally biased region" description="Basic residues" evidence="1">
    <location>
        <begin position="1"/>
        <end position="14"/>
    </location>
</feature>
<dbReference type="InterPro" id="IPR007201">
    <property type="entry name" value="Mei2-like_Rrm_C"/>
</dbReference>
<dbReference type="Proteomes" id="UP001189429">
    <property type="component" value="Unassembled WGS sequence"/>
</dbReference>
<comment type="caution">
    <text evidence="3">The sequence shown here is derived from an EMBL/GenBank/DDBJ whole genome shotgun (WGS) entry which is preliminary data.</text>
</comment>
<gene>
    <name evidence="3" type="ORF">PCOR1329_LOCUS61663</name>
</gene>
<name>A0ABN9VYN4_9DINO</name>
<feature type="compositionally biased region" description="Basic residues" evidence="1">
    <location>
        <begin position="32"/>
        <end position="41"/>
    </location>
</feature>
<protein>
    <recommendedName>
        <fullName evidence="2">Mei2-like C-terminal RNA recognition motif domain-containing protein</fullName>
    </recommendedName>
</protein>
<keyword evidence="4" id="KW-1185">Reference proteome</keyword>
<proteinExistence type="predicted"/>
<evidence type="ECO:0000313" key="3">
    <source>
        <dbReference type="EMBL" id="CAK0877665.1"/>
    </source>
</evidence>
<dbReference type="InterPro" id="IPR035979">
    <property type="entry name" value="RBD_domain_sf"/>
</dbReference>